<dbReference type="NCBIfam" id="NF003139">
    <property type="entry name" value="PRK04051.1"/>
    <property type="match status" value="1"/>
</dbReference>
<dbReference type="Pfam" id="PF01479">
    <property type="entry name" value="S4"/>
    <property type="match status" value="1"/>
</dbReference>
<keyword evidence="13" id="KW-1185">Reference proteome</keyword>
<evidence type="ECO:0000256" key="6">
    <source>
        <dbReference type="ARBA" id="ARBA00035254"/>
    </source>
</evidence>
<dbReference type="NCBIfam" id="TIGR01018">
    <property type="entry name" value="uS4_arch"/>
    <property type="match status" value="1"/>
</dbReference>
<evidence type="ECO:0000256" key="4">
    <source>
        <dbReference type="ARBA" id="ARBA00022980"/>
    </source>
</evidence>
<evidence type="ECO:0000256" key="11">
    <source>
        <dbReference type="SAM" id="MobiDB-lite"/>
    </source>
</evidence>
<evidence type="ECO:0000256" key="3">
    <source>
        <dbReference type="ARBA" id="ARBA00022884"/>
    </source>
</evidence>
<keyword evidence="2 9" id="KW-0699">rRNA-binding</keyword>
<reference evidence="14" key="1">
    <citation type="submission" date="2025-08" db="UniProtKB">
        <authorList>
            <consortium name="RefSeq"/>
        </authorList>
    </citation>
    <scope>IDENTIFICATION</scope>
    <source>
        <strain evidence="14">Airmid</strain>
    </source>
</reference>
<accession>A0A6P6XLH6</accession>
<comment type="similarity">
    <text evidence="1 10">Belongs to the universal ribosomal protein uS4 family.</text>
</comment>
<dbReference type="PROSITE" id="PS00632">
    <property type="entry name" value="RIBOSOMAL_S4"/>
    <property type="match status" value="1"/>
</dbReference>
<feature type="domain" description="Small ribosomal subunit protein uS4 N-terminal" evidence="12">
    <location>
        <begin position="6"/>
        <end position="106"/>
    </location>
</feature>
<dbReference type="OrthoDB" id="1697570at2759"/>
<dbReference type="SUPFAM" id="SSF55174">
    <property type="entry name" value="Alpha-L RNA-binding motif"/>
    <property type="match status" value="1"/>
</dbReference>
<dbReference type="SMART" id="SM01390">
    <property type="entry name" value="Ribosomal_S4"/>
    <property type="match status" value="1"/>
</dbReference>
<dbReference type="KEGG" id="dpte:113788334"/>
<evidence type="ECO:0000256" key="7">
    <source>
        <dbReference type="ARBA" id="ARBA00035410"/>
    </source>
</evidence>
<proteinExistence type="inferred from homology"/>
<dbReference type="InterPro" id="IPR018079">
    <property type="entry name" value="Ribosomal_uS4_CS"/>
</dbReference>
<evidence type="ECO:0000259" key="12">
    <source>
        <dbReference type="SMART" id="SM01390"/>
    </source>
</evidence>
<keyword evidence="5 10" id="KW-0687">Ribonucleoprotein</keyword>
<dbReference type="InParanoid" id="A0A6P6XLH6"/>
<evidence type="ECO:0000313" key="14">
    <source>
        <dbReference type="RefSeq" id="XP_027193598.1"/>
    </source>
</evidence>
<dbReference type="GO" id="GO:0042274">
    <property type="term" value="P:ribosomal small subunit biogenesis"/>
    <property type="evidence" value="ECO:0007669"/>
    <property type="project" value="TreeGrafter"/>
</dbReference>
<dbReference type="GO" id="GO:0006412">
    <property type="term" value="P:translation"/>
    <property type="evidence" value="ECO:0007669"/>
    <property type="project" value="InterPro"/>
</dbReference>
<dbReference type="InterPro" id="IPR002942">
    <property type="entry name" value="S4_RNA-bd"/>
</dbReference>
<evidence type="ECO:0000256" key="10">
    <source>
        <dbReference type="RuleBase" id="RU003699"/>
    </source>
</evidence>
<feature type="region of interest" description="Disordered" evidence="11">
    <location>
        <begin position="159"/>
        <end position="187"/>
    </location>
</feature>
<keyword evidence="3 9" id="KW-0694">RNA-binding</keyword>
<dbReference type="Pfam" id="PF00163">
    <property type="entry name" value="Ribosomal_S4"/>
    <property type="match status" value="1"/>
</dbReference>
<evidence type="ECO:0000256" key="2">
    <source>
        <dbReference type="ARBA" id="ARBA00022730"/>
    </source>
</evidence>
<dbReference type="InterPro" id="IPR022801">
    <property type="entry name" value="Ribosomal_uS4"/>
</dbReference>
<gene>
    <name evidence="14" type="primary">LOC113788334</name>
</gene>
<evidence type="ECO:0000256" key="8">
    <source>
        <dbReference type="ARBA" id="ARBA00045441"/>
    </source>
</evidence>
<evidence type="ECO:0000313" key="13">
    <source>
        <dbReference type="Proteomes" id="UP000515146"/>
    </source>
</evidence>
<dbReference type="Gene3D" id="3.10.290.10">
    <property type="entry name" value="RNA-binding S4 domain"/>
    <property type="match status" value="1"/>
</dbReference>
<dbReference type="GO" id="GO:0019843">
    <property type="term" value="F:rRNA binding"/>
    <property type="evidence" value="ECO:0007669"/>
    <property type="project" value="UniProtKB-KW"/>
</dbReference>
<dbReference type="CDD" id="cd00165">
    <property type="entry name" value="S4"/>
    <property type="match status" value="1"/>
</dbReference>
<dbReference type="PANTHER" id="PTHR11831:SF5">
    <property type="entry name" value="40S RIBOSOMAL PROTEIN S9"/>
    <property type="match status" value="1"/>
</dbReference>
<keyword evidence="4 10" id="KW-0689">Ribosomal protein</keyword>
<dbReference type="InterPro" id="IPR001912">
    <property type="entry name" value="Ribosomal_uS4_N"/>
</dbReference>
<dbReference type="PANTHER" id="PTHR11831">
    <property type="entry name" value="30S 40S RIBOSOMAL PROTEIN"/>
    <property type="match status" value="1"/>
</dbReference>
<organism evidence="13 14">
    <name type="scientific">Dermatophagoides pteronyssinus</name>
    <name type="common">European house dust mite</name>
    <dbReference type="NCBI Taxonomy" id="6956"/>
    <lineage>
        <taxon>Eukaryota</taxon>
        <taxon>Metazoa</taxon>
        <taxon>Ecdysozoa</taxon>
        <taxon>Arthropoda</taxon>
        <taxon>Chelicerata</taxon>
        <taxon>Arachnida</taxon>
        <taxon>Acari</taxon>
        <taxon>Acariformes</taxon>
        <taxon>Sarcoptiformes</taxon>
        <taxon>Astigmata</taxon>
        <taxon>Psoroptidia</taxon>
        <taxon>Analgoidea</taxon>
        <taxon>Pyroglyphidae</taxon>
        <taxon>Dermatophagoidinae</taxon>
        <taxon>Dermatophagoides</taxon>
    </lineage>
</organism>
<evidence type="ECO:0000256" key="1">
    <source>
        <dbReference type="ARBA" id="ARBA00007465"/>
    </source>
</evidence>
<dbReference type="Proteomes" id="UP000515146">
    <property type="component" value="Unplaced"/>
</dbReference>
<dbReference type="GO" id="GO:0003735">
    <property type="term" value="F:structural constituent of ribosome"/>
    <property type="evidence" value="ECO:0007669"/>
    <property type="project" value="InterPro"/>
</dbReference>
<evidence type="ECO:0000256" key="5">
    <source>
        <dbReference type="ARBA" id="ARBA00023274"/>
    </source>
</evidence>
<dbReference type="InterPro" id="IPR036986">
    <property type="entry name" value="S4_RNA-bd_sf"/>
</dbReference>
<name>A0A6P6XLH6_DERPT</name>
<evidence type="ECO:0000256" key="9">
    <source>
        <dbReference type="PROSITE-ProRule" id="PRU00182"/>
    </source>
</evidence>
<dbReference type="AlphaFoldDB" id="A0A6P6XLH6"/>
<dbReference type="GO" id="GO:0022627">
    <property type="term" value="C:cytosolic small ribosomal subunit"/>
    <property type="evidence" value="ECO:0007669"/>
    <property type="project" value="TreeGrafter"/>
</dbReference>
<dbReference type="PROSITE" id="PS50889">
    <property type="entry name" value="S4"/>
    <property type="match status" value="1"/>
</dbReference>
<sequence length="187" mass="21913">MTRNYKNFSKTSRNPKRPYEKERLNFELRLVGEYGLKNKRELWRVKMLLAKIRKAARELLIKPEDDPERIFHANALMNRLVRYGLLNESECKLDFVLGLTLHKLLERRLQTRVFRQSHARSIHHARVLIRQGHIRVGSQTVNVPSFLVRLSSDQHIDFSRSSPYGGGRPGRVARKKATVRSNSENDD</sequence>
<comment type="function">
    <text evidence="8">Component of the small ribosomal subunit. The ribosome is a large ribonucleoprotein complex responsible for the synthesis of proteins in the cell. Part of the small subunit (SSU) processome, first precursor of the small eukaryotic ribosomal subunit. During the assembly of the SSU processome in the nucleolus, many ribosome biogenesis factors, an RNA chaperone and ribosomal proteins associate with the nascent pre-rRNA and work in concert to generate RNA folding, modifications, rearrangements and cleavage as well as targeted degradation of pre-ribosomal RNA by the RNA exosome.</text>
</comment>
<protein>
    <recommendedName>
        <fullName evidence="6">Small ribosomal subunit protein uS4</fullName>
    </recommendedName>
    <alternativeName>
        <fullName evidence="7">40S ribosomal protein S9</fullName>
    </alternativeName>
</protein>
<dbReference type="RefSeq" id="XP_027193598.1">
    <property type="nucleotide sequence ID" value="XM_027337797.1"/>
</dbReference>
<dbReference type="InterPro" id="IPR005710">
    <property type="entry name" value="Ribosomal_uS4_euk/arc"/>
</dbReference>